<reference evidence="1 2" key="1">
    <citation type="journal article" date="2024" name="G3 (Bethesda)">
        <title>Genome assembly of Hibiscus sabdariffa L. provides insights into metabolisms of medicinal natural products.</title>
        <authorList>
            <person name="Kim T."/>
        </authorList>
    </citation>
    <scope>NUCLEOTIDE SEQUENCE [LARGE SCALE GENOMIC DNA]</scope>
    <source>
        <strain evidence="1">TK-2024</strain>
        <tissue evidence="1">Old leaves</tissue>
    </source>
</reference>
<dbReference type="EMBL" id="JBBPBN010000012">
    <property type="protein sequence ID" value="KAK9028407.1"/>
    <property type="molecule type" value="Genomic_DNA"/>
</dbReference>
<comment type="caution">
    <text evidence="1">The sequence shown here is derived from an EMBL/GenBank/DDBJ whole genome shotgun (WGS) entry which is preliminary data.</text>
</comment>
<name>A0ABR2ST08_9ROSI</name>
<evidence type="ECO:0000313" key="1">
    <source>
        <dbReference type="EMBL" id="KAK9028407.1"/>
    </source>
</evidence>
<gene>
    <name evidence="1" type="ORF">V6N11_068212</name>
</gene>
<sequence>MVPMLTWGFLRSNLPRAALTVKEARREGKTEVVETVVMKGGRKEEERWGGASLEGIEEKTAEVVGERVGKGEGRGYRSLEEVTAADDEIAISL</sequence>
<evidence type="ECO:0000313" key="2">
    <source>
        <dbReference type="Proteomes" id="UP001396334"/>
    </source>
</evidence>
<proteinExistence type="predicted"/>
<dbReference type="Proteomes" id="UP001396334">
    <property type="component" value="Unassembled WGS sequence"/>
</dbReference>
<keyword evidence="2" id="KW-1185">Reference proteome</keyword>
<organism evidence="1 2">
    <name type="scientific">Hibiscus sabdariffa</name>
    <name type="common">roselle</name>
    <dbReference type="NCBI Taxonomy" id="183260"/>
    <lineage>
        <taxon>Eukaryota</taxon>
        <taxon>Viridiplantae</taxon>
        <taxon>Streptophyta</taxon>
        <taxon>Embryophyta</taxon>
        <taxon>Tracheophyta</taxon>
        <taxon>Spermatophyta</taxon>
        <taxon>Magnoliopsida</taxon>
        <taxon>eudicotyledons</taxon>
        <taxon>Gunneridae</taxon>
        <taxon>Pentapetalae</taxon>
        <taxon>rosids</taxon>
        <taxon>malvids</taxon>
        <taxon>Malvales</taxon>
        <taxon>Malvaceae</taxon>
        <taxon>Malvoideae</taxon>
        <taxon>Hibiscus</taxon>
    </lineage>
</organism>
<protein>
    <submittedName>
        <fullName evidence="1">Uncharacterized protein</fullName>
    </submittedName>
</protein>
<accession>A0ABR2ST08</accession>